<proteinExistence type="predicted"/>
<dbReference type="RefSeq" id="WP_367887637.1">
    <property type="nucleotide sequence ID" value="NZ_CP130612.1"/>
</dbReference>
<keyword evidence="3" id="KW-1185">Reference proteome</keyword>
<gene>
    <name evidence="1" type="ORF">Strain138_001229</name>
    <name evidence="2" type="ORF">Strain318_001229</name>
</gene>
<dbReference type="EMBL" id="CP130612">
    <property type="protein sequence ID" value="WKW11958.1"/>
    <property type="molecule type" value="Genomic_DNA"/>
</dbReference>
<evidence type="ECO:0008006" key="4">
    <source>
        <dbReference type="Google" id="ProtNLM"/>
    </source>
</evidence>
<accession>A0AA49JUN7</accession>
<dbReference type="AlphaFoldDB" id="A0AA49K0A5"/>
<name>A0AA49K0A5_9BACT</name>
<dbReference type="EMBL" id="CP130613">
    <property type="protein sequence ID" value="WKW14868.1"/>
    <property type="molecule type" value="Genomic_DNA"/>
</dbReference>
<reference evidence="2" key="1">
    <citation type="submission" date="2023-07" db="EMBL/GenBank/DDBJ databases">
        <authorList>
            <person name="Haufschild T."/>
            <person name="Kallscheuer N."/>
            <person name="Hammer J."/>
            <person name="Kohn T."/>
            <person name="Kabuu M."/>
            <person name="Jogler M."/>
            <person name="Wohfarth N."/>
            <person name="Heuer A."/>
            <person name="Rohde M."/>
            <person name="van Teeseling M.C.F."/>
            <person name="Jogler C."/>
        </authorList>
    </citation>
    <scope>NUCLEOTIDE SEQUENCE</scope>
    <source>
        <strain evidence="1">Strain 138</strain>
        <strain evidence="2">Strain 318</strain>
    </source>
</reference>
<evidence type="ECO:0000313" key="2">
    <source>
        <dbReference type="EMBL" id="WKW14868.1"/>
    </source>
</evidence>
<organism evidence="2 3">
    <name type="scientific">Pseudogemmatithrix spongiicola</name>
    <dbReference type="NCBI Taxonomy" id="3062599"/>
    <lineage>
        <taxon>Bacteria</taxon>
        <taxon>Pseudomonadati</taxon>
        <taxon>Gemmatimonadota</taxon>
        <taxon>Gemmatimonadia</taxon>
        <taxon>Gemmatimonadales</taxon>
        <taxon>Gemmatimonadaceae</taxon>
        <taxon>Pseudogemmatithrix</taxon>
    </lineage>
</organism>
<evidence type="ECO:0000313" key="3">
    <source>
        <dbReference type="Proteomes" id="UP001229955"/>
    </source>
</evidence>
<dbReference type="Proteomes" id="UP001229955">
    <property type="component" value="Chromosome"/>
</dbReference>
<evidence type="ECO:0000313" key="1">
    <source>
        <dbReference type="EMBL" id="WKW11958.1"/>
    </source>
</evidence>
<accession>A0AA49K0A5</accession>
<dbReference type="KEGG" id="pspc:Strain318_001229"/>
<sequence>MAAVVAFAAMGRSAAAQFNVDELELHVTPNGPSAIVQAFSVRSTADTVQQLQFVLSDWERDSAGVNRFVPLGEQAGTCGDRVDVFPQTLQLRPGAVEFVRVTYRPRTEAPETGCWAVVQARSVSPPSDGGGRMGVNISMVIGVKLYVHAPDAVIAAEVVSADVEDVWRVTETGDSVQSAQAAVRLANTGTAHLRVVTKVEVRNERTELLKAFDGPLAYITPMAFRDILVPLPRDLAPGRYVVVILLDYGGDEITAAQLDFEVP</sequence>
<protein>
    <recommendedName>
        <fullName evidence="4">Pili assembly chaperone N-terminal domain-containing protein</fullName>
    </recommendedName>
</protein>